<name>A0A1F4VQN6_UNCKA</name>
<dbReference type="EMBL" id="MEVK01000014">
    <property type="protein sequence ID" value="OGC59504.1"/>
    <property type="molecule type" value="Genomic_DNA"/>
</dbReference>
<dbReference type="Gene3D" id="3.90.320.10">
    <property type="match status" value="1"/>
</dbReference>
<dbReference type="NCBIfam" id="TIGR03491">
    <property type="entry name" value="TM0106 family RecB-like putative nuclease"/>
    <property type="match status" value="1"/>
</dbReference>
<feature type="domain" description="YprB ribonuclease H-like" evidence="1">
    <location>
        <begin position="265"/>
        <end position="442"/>
    </location>
</feature>
<reference evidence="2 3" key="1">
    <citation type="journal article" date="2016" name="Nat. Commun.">
        <title>Thousands of microbial genomes shed light on interconnected biogeochemical processes in an aquifer system.</title>
        <authorList>
            <person name="Anantharaman K."/>
            <person name="Brown C.T."/>
            <person name="Hug L.A."/>
            <person name="Sharon I."/>
            <person name="Castelle C.J."/>
            <person name="Probst A.J."/>
            <person name="Thomas B.C."/>
            <person name="Singh A."/>
            <person name="Wilkins M.J."/>
            <person name="Karaoz U."/>
            <person name="Brodie E.L."/>
            <person name="Williams K.H."/>
            <person name="Hubbard S.S."/>
            <person name="Banfield J.F."/>
        </authorList>
    </citation>
    <scope>NUCLEOTIDE SEQUENCE [LARGE SCALE GENOMIC DNA]</scope>
</reference>
<proteinExistence type="predicted"/>
<dbReference type="InterPro" id="IPR011604">
    <property type="entry name" value="PDDEXK-like_dom_sf"/>
</dbReference>
<dbReference type="InterPro" id="IPR038720">
    <property type="entry name" value="YprB_RNase_H-like_dom"/>
</dbReference>
<organism evidence="2 3">
    <name type="scientific">candidate division WWE3 bacterium RIFCSPLOWO2_01_FULL_42_11</name>
    <dbReference type="NCBI Taxonomy" id="1802627"/>
    <lineage>
        <taxon>Bacteria</taxon>
        <taxon>Katanobacteria</taxon>
    </lineage>
</organism>
<evidence type="ECO:0000313" key="2">
    <source>
        <dbReference type="EMBL" id="OGC59504.1"/>
    </source>
</evidence>
<sequence>MGDFIDLSIGDQQERIINTKKALEDGAQLLYQPVIQYENLLGIPDFLCRLDDGTYIAVDVKSGRGFEGTEENGDENGPKLKRHYAVQLALYTEILEKIGCSNGKRHGIIYDIEHQEVLYDLNSPLGVRDKRTFWDFYEWLKVEVLPLLANKKRNDPAMAGICKLCPWYNSCKHWVTECNDTTGLFYVGRSAKDTLRDDIDLTTVSEAQNLDVDVLVAQKASDKQFLRGLGQKTLEKIRVRAEIMANKKSPVLYEALNFPRVQYELFFDIEDDPTQAFVYLHGVYERTPQGTKFIPFVAEAVTPESESKAWASFWSYIRSLPSGDFVLYYYSHHEKTTYKKMAELYPNVATLADVEWLFDKNRAIDLYTDVILKHTDWPVGSYSLKAIAQYLGFKWRDETPSGALSIQWYNEYLKTSDAKILDRILLYNEDDCIATLAIKDELVKMESVL</sequence>
<dbReference type="InterPro" id="IPR012337">
    <property type="entry name" value="RNaseH-like_sf"/>
</dbReference>
<gene>
    <name evidence="2" type="ORF">A3A70_01295</name>
</gene>
<dbReference type="AlphaFoldDB" id="A0A1F4VQN6"/>
<dbReference type="SUPFAM" id="SSF53098">
    <property type="entry name" value="Ribonuclease H-like"/>
    <property type="match status" value="1"/>
</dbReference>
<protein>
    <recommendedName>
        <fullName evidence="1">YprB ribonuclease H-like domain-containing protein</fullName>
    </recommendedName>
</protein>
<dbReference type="Pfam" id="PF13482">
    <property type="entry name" value="RNase_H_2"/>
    <property type="match status" value="1"/>
</dbReference>
<comment type="caution">
    <text evidence="2">The sequence shown here is derived from an EMBL/GenBank/DDBJ whole genome shotgun (WGS) entry which is preliminary data.</text>
</comment>
<accession>A0A1F4VQN6</accession>
<dbReference type="Proteomes" id="UP000178964">
    <property type="component" value="Unassembled WGS sequence"/>
</dbReference>
<evidence type="ECO:0000313" key="3">
    <source>
        <dbReference type="Proteomes" id="UP000178964"/>
    </source>
</evidence>
<evidence type="ECO:0000259" key="1">
    <source>
        <dbReference type="Pfam" id="PF13482"/>
    </source>
</evidence>
<dbReference type="InterPro" id="IPR019993">
    <property type="entry name" value="RecB_nuclease_TM0106_put"/>
</dbReference>